<dbReference type="EMBL" id="VSWC01000001">
    <property type="protein sequence ID" value="KAA1119338.1"/>
    <property type="molecule type" value="Genomic_DNA"/>
</dbReference>
<accession>A0A5B0R195</accession>
<proteinExistence type="predicted"/>
<gene>
    <name evidence="2" type="ORF">PGT21_022587</name>
    <name evidence="1" type="ORF">PGTUg99_007526</name>
</gene>
<dbReference type="PANTHER" id="PTHR33266:SF1">
    <property type="entry name" value="F-BOX DOMAIN-CONTAINING PROTEIN"/>
    <property type="match status" value="1"/>
</dbReference>
<reference evidence="3 4" key="1">
    <citation type="submission" date="2019-05" db="EMBL/GenBank/DDBJ databases">
        <title>Emergence of the Ug99 lineage of the wheat stem rust pathogen through somatic hybridization.</title>
        <authorList>
            <person name="Li F."/>
            <person name="Upadhyaya N.M."/>
            <person name="Sperschneider J."/>
            <person name="Matny O."/>
            <person name="Nguyen-Phuc H."/>
            <person name="Mago R."/>
            <person name="Raley C."/>
            <person name="Miller M.E."/>
            <person name="Silverstein K.A.T."/>
            <person name="Henningsen E."/>
            <person name="Hirsch C.D."/>
            <person name="Visser B."/>
            <person name="Pretorius Z.A."/>
            <person name="Steffenson B.J."/>
            <person name="Schwessinger B."/>
            <person name="Dodds P.N."/>
            <person name="Figueroa M."/>
        </authorList>
    </citation>
    <scope>NUCLEOTIDE SEQUENCE [LARGE SCALE GENOMIC DNA]</scope>
    <source>
        <strain evidence="2">21-0</strain>
        <strain evidence="1 4">Ug99</strain>
    </source>
</reference>
<evidence type="ECO:0000313" key="4">
    <source>
        <dbReference type="Proteomes" id="UP000325313"/>
    </source>
</evidence>
<evidence type="ECO:0000313" key="3">
    <source>
        <dbReference type="Proteomes" id="UP000324748"/>
    </source>
</evidence>
<dbReference type="PANTHER" id="PTHR33266">
    <property type="entry name" value="CHROMOSOME 15, WHOLE GENOME SHOTGUN SEQUENCE"/>
    <property type="match status" value="1"/>
</dbReference>
<protein>
    <submittedName>
        <fullName evidence="2">Uncharacterized protein</fullName>
    </submittedName>
</protein>
<sequence>MSESTRFTKSDPELVKSGYSMNLTVLLALDEASVICETLEPDDEITYFAAFCRTIRKVPSGMGFFAILVDAIPHVASFRLPVKFDPGARYGFVGEDRLFAPTYEIASFDLMAPAEPPQTWGELVSSERLFKHGLIPIFGAYYRDAIAEQQRPEDIHNSILELARSKLLGPTEKTRSSAVINVQAFAFLGPTIQPRINGALHLNAELIAYHAAHCDHISPGCEMVMSNYPSQFTLAAAAMKFLAEESNLIESILHAARGTGGITSRIILLRAMEAALANSSEEGVPDERPVRLVNFLKALTGKEAEDLDLGSIGTEQRRDLLDHGMIFWNHFSRIKYTPTPKELGRFMYRGMAAQYLPNQPDIDQVFPVYLQRDSDDLDVEYVSFSGIQVKIYETDTSRSEIQIITGT</sequence>
<dbReference type="OrthoDB" id="2497424at2759"/>
<dbReference type="AlphaFoldDB" id="A0A5B0R195"/>
<comment type="caution">
    <text evidence="2">The sequence shown here is derived from an EMBL/GenBank/DDBJ whole genome shotgun (WGS) entry which is preliminary data.</text>
</comment>
<evidence type="ECO:0000313" key="1">
    <source>
        <dbReference type="EMBL" id="KAA1070099.1"/>
    </source>
</evidence>
<keyword evidence="3" id="KW-1185">Reference proteome</keyword>
<evidence type="ECO:0000313" key="2">
    <source>
        <dbReference type="EMBL" id="KAA1119338.1"/>
    </source>
</evidence>
<dbReference type="Proteomes" id="UP000324748">
    <property type="component" value="Unassembled WGS sequence"/>
</dbReference>
<dbReference type="EMBL" id="VDEP01000485">
    <property type="protein sequence ID" value="KAA1070099.1"/>
    <property type="molecule type" value="Genomic_DNA"/>
</dbReference>
<name>A0A5B0R195_PUCGR</name>
<organism evidence="2 3">
    <name type="scientific">Puccinia graminis f. sp. tritici</name>
    <dbReference type="NCBI Taxonomy" id="56615"/>
    <lineage>
        <taxon>Eukaryota</taxon>
        <taxon>Fungi</taxon>
        <taxon>Dikarya</taxon>
        <taxon>Basidiomycota</taxon>
        <taxon>Pucciniomycotina</taxon>
        <taxon>Pucciniomycetes</taxon>
        <taxon>Pucciniales</taxon>
        <taxon>Pucciniaceae</taxon>
        <taxon>Puccinia</taxon>
    </lineage>
</organism>
<dbReference type="Proteomes" id="UP000325313">
    <property type="component" value="Unassembled WGS sequence"/>
</dbReference>